<evidence type="ECO:0000313" key="2">
    <source>
        <dbReference type="EMBL" id="VYT91248.1"/>
    </source>
</evidence>
<keyword evidence="1" id="KW-0472">Membrane</keyword>
<evidence type="ECO:0000256" key="1">
    <source>
        <dbReference type="SAM" id="Phobius"/>
    </source>
</evidence>
<proteinExistence type="predicted"/>
<keyword evidence="1" id="KW-0812">Transmembrane</keyword>
<organism evidence="2">
    <name type="scientific">Intestinibacter bartlettii</name>
    <dbReference type="NCBI Taxonomy" id="261299"/>
    <lineage>
        <taxon>Bacteria</taxon>
        <taxon>Bacillati</taxon>
        <taxon>Bacillota</taxon>
        <taxon>Clostridia</taxon>
        <taxon>Peptostreptococcales</taxon>
        <taxon>Peptostreptococcaceae</taxon>
        <taxon>Intestinibacter</taxon>
    </lineage>
</organism>
<name>A0A6N3ALZ4_9FIRM</name>
<dbReference type="AlphaFoldDB" id="A0A6N3ALZ4"/>
<dbReference type="RefSeq" id="WP_007287529.1">
    <property type="nucleotide sequence ID" value="NZ_BAABYO010000001.1"/>
</dbReference>
<keyword evidence="1" id="KW-1133">Transmembrane helix</keyword>
<accession>A0A6N3ALZ4</accession>
<gene>
    <name evidence="2" type="ORF">IBLFYP30_01303</name>
</gene>
<feature type="transmembrane region" description="Helical" evidence="1">
    <location>
        <begin position="12"/>
        <end position="30"/>
    </location>
</feature>
<protein>
    <submittedName>
        <fullName evidence="2">Uncharacterized protein</fullName>
    </submittedName>
</protein>
<reference evidence="2" key="1">
    <citation type="submission" date="2019-11" db="EMBL/GenBank/DDBJ databases">
        <authorList>
            <person name="Feng L."/>
        </authorList>
    </citation>
    <scope>NUCLEOTIDE SEQUENCE</scope>
    <source>
        <strain evidence="2">IbartlettiiLFYP30</strain>
    </source>
</reference>
<dbReference type="GeneID" id="89565722"/>
<sequence>MKNNKNKLILKITIAIQTLYLIVIFLSGILPNIYVAFWISAGLNILSLFLNFANIFSKGNFKFLLLLITIFEILLTLFIFLLPEAGVPAPVKLF</sequence>
<dbReference type="EMBL" id="CACRUE010000022">
    <property type="protein sequence ID" value="VYT91248.1"/>
    <property type="molecule type" value="Genomic_DNA"/>
</dbReference>
<feature type="transmembrane region" description="Helical" evidence="1">
    <location>
        <begin position="63"/>
        <end position="82"/>
    </location>
</feature>
<feature type="transmembrane region" description="Helical" evidence="1">
    <location>
        <begin position="36"/>
        <end position="56"/>
    </location>
</feature>